<dbReference type="RefSeq" id="WP_058242583.1">
    <property type="nucleotide sequence ID" value="NZ_CYSB01000026.1"/>
</dbReference>
<dbReference type="Proteomes" id="UP000051887">
    <property type="component" value="Unassembled WGS sequence"/>
</dbReference>
<evidence type="ECO:0000313" key="4">
    <source>
        <dbReference type="EMBL" id="CUH71263.1"/>
    </source>
</evidence>
<proteinExistence type="predicted"/>
<organism evidence="4 6">
    <name type="scientific">Thalassovita autumnalis</name>
    <dbReference type="NCBI Taxonomy" id="2072972"/>
    <lineage>
        <taxon>Bacteria</taxon>
        <taxon>Pseudomonadati</taxon>
        <taxon>Pseudomonadota</taxon>
        <taxon>Alphaproteobacteria</taxon>
        <taxon>Rhodobacterales</taxon>
        <taxon>Roseobacteraceae</taxon>
        <taxon>Thalassovita</taxon>
    </lineage>
</organism>
<sequence length="250" mass="27206">MKFWINAYSISVNTPDWPHLQAKLTQYFAAGQGFALATLNMDHLVKLETDQAFQHAYAEQDIVVADGNPIVWMSQLAGSPVELQPGSDLVYPIARICAEMGIPIALIGSRGESLSKAAVALREALPDLKIVYQNSPTMGFNPTGPEAAAVLNAAQTAGARMCFLALGAPKQEVFAAFGRQVAPKLSFASVGAGLDFLSGDQTRAPLWVRKIAMEWLWRMVTNPGRMVARYSKSFIVLPGHLFRSVVRTQD</sequence>
<gene>
    <name evidence="4" type="primary">tagA</name>
    <name evidence="3" type="ORF">TL5118_01816</name>
    <name evidence="4" type="ORF">TL5120_01049</name>
</gene>
<name>A0A0N7LX93_9RHOB</name>
<dbReference type="PANTHER" id="PTHR34136">
    <property type="match status" value="1"/>
</dbReference>
<dbReference type="AlphaFoldDB" id="A0A0N7LX93"/>
<evidence type="ECO:0000313" key="6">
    <source>
        <dbReference type="Proteomes" id="UP000051887"/>
    </source>
</evidence>
<dbReference type="EC" id="2.4.1.187" evidence="3 4"/>
<reference evidence="3 5" key="1">
    <citation type="submission" date="2015-09" db="EMBL/GenBank/DDBJ databases">
        <authorList>
            <person name="Rodrigo-Torres L."/>
            <person name="Arahal D.R."/>
        </authorList>
    </citation>
    <scope>NUCLEOTIDE SEQUENCE [LARGE SCALE GENOMIC DNA]</scope>
    <source>
        <strain evidence="3 5">CECT 5118</strain>
    </source>
</reference>
<accession>A0A0N7LX93</accession>
<dbReference type="PANTHER" id="PTHR34136:SF1">
    <property type="entry name" value="UDP-N-ACETYL-D-MANNOSAMINURONIC ACID TRANSFERASE"/>
    <property type="match status" value="1"/>
</dbReference>
<dbReference type="CDD" id="cd06533">
    <property type="entry name" value="Glyco_transf_WecG_TagA"/>
    <property type="match status" value="1"/>
</dbReference>
<dbReference type="OrthoDB" id="9771846at2"/>
<dbReference type="InterPro" id="IPR004629">
    <property type="entry name" value="WecG_TagA_CpsF"/>
</dbReference>
<dbReference type="Proteomes" id="UP000051086">
    <property type="component" value="Unassembled WGS sequence"/>
</dbReference>
<keyword evidence="1 4" id="KW-0328">Glycosyltransferase</keyword>
<dbReference type="EMBL" id="CYSC01000017">
    <property type="protein sequence ID" value="CUH71263.1"/>
    <property type="molecule type" value="Genomic_DNA"/>
</dbReference>
<evidence type="ECO:0000313" key="3">
    <source>
        <dbReference type="EMBL" id="CUH66550.1"/>
    </source>
</evidence>
<keyword evidence="2 4" id="KW-0808">Transferase</keyword>
<evidence type="ECO:0000256" key="1">
    <source>
        <dbReference type="ARBA" id="ARBA00022676"/>
    </source>
</evidence>
<dbReference type="EMBL" id="CYSB01000026">
    <property type="protein sequence ID" value="CUH66550.1"/>
    <property type="molecule type" value="Genomic_DNA"/>
</dbReference>
<keyword evidence="5" id="KW-1185">Reference proteome</keyword>
<dbReference type="Pfam" id="PF03808">
    <property type="entry name" value="Glyco_tran_WecG"/>
    <property type="match status" value="1"/>
</dbReference>
<protein>
    <submittedName>
        <fullName evidence="3 4">N-acetylmannosaminyltransferase</fullName>
        <ecNumber evidence="3 4">2.4.1.187</ecNumber>
    </submittedName>
</protein>
<dbReference type="NCBIfam" id="TIGR00696">
    <property type="entry name" value="wecG_tagA_cpsF"/>
    <property type="match status" value="1"/>
</dbReference>
<evidence type="ECO:0000313" key="5">
    <source>
        <dbReference type="Proteomes" id="UP000051086"/>
    </source>
</evidence>
<dbReference type="GO" id="GO:0047244">
    <property type="term" value="F:N-acetylglucosaminyldiphosphoundecaprenol N-acetyl-beta-D-mannosaminyltransferase activity"/>
    <property type="evidence" value="ECO:0007669"/>
    <property type="project" value="UniProtKB-EC"/>
</dbReference>
<reference evidence="4 6" key="2">
    <citation type="submission" date="2015-09" db="EMBL/GenBank/DDBJ databases">
        <authorList>
            <consortium name="Swine Surveillance"/>
        </authorList>
    </citation>
    <scope>NUCLEOTIDE SEQUENCE [LARGE SCALE GENOMIC DNA]</scope>
    <source>
        <strain evidence="4 6">5120</strain>
    </source>
</reference>
<evidence type="ECO:0000256" key="2">
    <source>
        <dbReference type="ARBA" id="ARBA00022679"/>
    </source>
</evidence>